<name>A0AAE3NZG3_9BACT</name>
<dbReference type="RefSeq" id="WP_321534738.1">
    <property type="nucleotide sequence ID" value="NZ_JARGDL010000002.1"/>
</dbReference>
<evidence type="ECO:0000259" key="2">
    <source>
        <dbReference type="Pfam" id="PF22725"/>
    </source>
</evidence>
<dbReference type="GO" id="GO:0000166">
    <property type="term" value="F:nucleotide binding"/>
    <property type="evidence" value="ECO:0007669"/>
    <property type="project" value="InterPro"/>
</dbReference>
<reference evidence="3" key="1">
    <citation type="submission" date="2023-03" db="EMBL/GenBank/DDBJ databases">
        <title>Stygiobacter electus gen. nov., sp. nov., facultatively anaerobic thermotolerant bacterium of the class Ignavibacteria from a well of Yessentuki mineral water deposit.</title>
        <authorList>
            <person name="Podosokorskaya O.A."/>
            <person name="Elcheninov A.G."/>
            <person name="Petrova N.F."/>
            <person name="Zavarzina D.G."/>
            <person name="Kublanov I.V."/>
            <person name="Merkel A.Y."/>
        </authorList>
    </citation>
    <scope>NUCLEOTIDE SEQUENCE</scope>
    <source>
        <strain evidence="3">09-Me</strain>
    </source>
</reference>
<dbReference type="PANTHER" id="PTHR43377:SF1">
    <property type="entry name" value="BILIVERDIN REDUCTASE A"/>
    <property type="match status" value="1"/>
</dbReference>
<dbReference type="Proteomes" id="UP001221302">
    <property type="component" value="Unassembled WGS sequence"/>
</dbReference>
<dbReference type="SUPFAM" id="SSF55347">
    <property type="entry name" value="Glyceraldehyde-3-phosphate dehydrogenase-like, C-terminal domain"/>
    <property type="match status" value="1"/>
</dbReference>
<dbReference type="PANTHER" id="PTHR43377">
    <property type="entry name" value="BILIVERDIN REDUCTASE A"/>
    <property type="match status" value="1"/>
</dbReference>
<dbReference type="AlphaFoldDB" id="A0AAE3NZG3"/>
<feature type="domain" description="GFO/IDH/MocA-like oxidoreductase" evidence="2">
    <location>
        <begin position="135"/>
        <end position="253"/>
    </location>
</feature>
<dbReference type="Pfam" id="PF01408">
    <property type="entry name" value="GFO_IDH_MocA"/>
    <property type="match status" value="1"/>
</dbReference>
<dbReference type="Gene3D" id="3.40.50.720">
    <property type="entry name" value="NAD(P)-binding Rossmann-like Domain"/>
    <property type="match status" value="1"/>
</dbReference>
<sequence>MEKTKIAIIGLGGIAQLIHLPVLSKMNNVSIAAVSDINKNRLKIISEKYSIKNSYTDYKEMLDKEEIEGVIIATPTDTHSEIAIECLKANKDVLIEKPISRNLEEAKAIQAAVKKYKKQVMVGMNLRYRPDTMLMRSLINSGELGEIFYVRCGWLRKQSSDQKWFLNKEISGGGVILDLGVPILDLALWISNDSQLKSVSVQNFYNTTKNVEDSSIGFIRFTDGKVISFEVSWGLHSEWDKFHLASFGSKGTAHLNPLRAYKRLESGHVDYSLPVANMKDLYKKSFENELKHFIAAVRNNSPMISTCDDSVFLMELVQTIYKSAELQKEIEIK</sequence>
<protein>
    <submittedName>
        <fullName evidence="3">Gfo/Idh/MocA family oxidoreductase</fullName>
    </submittedName>
</protein>
<organism evidence="3 4">
    <name type="scientific">Stygiobacter electus</name>
    <dbReference type="NCBI Taxonomy" id="3032292"/>
    <lineage>
        <taxon>Bacteria</taxon>
        <taxon>Pseudomonadati</taxon>
        <taxon>Ignavibacteriota</taxon>
        <taxon>Ignavibacteria</taxon>
        <taxon>Ignavibacteriales</taxon>
        <taxon>Melioribacteraceae</taxon>
        <taxon>Stygiobacter</taxon>
    </lineage>
</organism>
<evidence type="ECO:0000313" key="4">
    <source>
        <dbReference type="Proteomes" id="UP001221302"/>
    </source>
</evidence>
<accession>A0AAE3NZG3</accession>
<dbReference type="InterPro" id="IPR055170">
    <property type="entry name" value="GFO_IDH_MocA-like_dom"/>
</dbReference>
<gene>
    <name evidence="3" type="ORF">P0M35_02315</name>
</gene>
<dbReference type="Gene3D" id="3.30.360.10">
    <property type="entry name" value="Dihydrodipicolinate Reductase, domain 2"/>
    <property type="match status" value="1"/>
</dbReference>
<dbReference type="EMBL" id="JARGDL010000002">
    <property type="protein sequence ID" value="MDF1610972.1"/>
    <property type="molecule type" value="Genomic_DNA"/>
</dbReference>
<dbReference type="InterPro" id="IPR051450">
    <property type="entry name" value="Gfo/Idh/MocA_Oxidoreductases"/>
</dbReference>
<dbReference type="InterPro" id="IPR036291">
    <property type="entry name" value="NAD(P)-bd_dom_sf"/>
</dbReference>
<dbReference type="Pfam" id="PF22725">
    <property type="entry name" value="GFO_IDH_MocA_C3"/>
    <property type="match status" value="1"/>
</dbReference>
<evidence type="ECO:0000259" key="1">
    <source>
        <dbReference type="Pfam" id="PF01408"/>
    </source>
</evidence>
<keyword evidence="4" id="KW-1185">Reference proteome</keyword>
<proteinExistence type="predicted"/>
<comment type="caution">
    <text evidence="3">The sequence shown here is derived from an EMBL/GenBank/DDBJ whole genome shotgun (WGS) entry which is preliminary data.</text>
</comment>
<feature type="domain" description="Gfo/Idh/MocA-like oxidoreductase N-terminal" evidence="1">
    <location>
        <begin position="5"/>
        <end position="123"/>
    </location>
</feature>
<dbReference type="InterPro" id="IPR000683">
    <property type="entry name" value="Gfo/Idh/MocA-like_OxRdtase_N"/>
</dbReference>
<dbReference type="SUPFAM" id="SSF51735">
    <property type="entry name" value="NAD(P)-binding Rossmann-fold domains"/>
    <property type="match status" value="1"/>
</dbReference>
<evidence type="ECO:0000313" key="3">
    <source>
        <dbReference type="EMBL" id="MDF1610972.1"/>
    </source>
</evidence>